<dbReference type="RefSeq" id="WP_078787277.1">
    <property type="nucleotide sequence ID" value="NZ_CACZYW010000004.1"/>
</dbReference>
<evidence type="ECO:0000256" key="1">
    <source>
        <dbReference type="SAM" id="Phobius"/>
    </source>
</evidence>
<keyword evidence="1" id="KW-0472">Membrane</keyword>
<protein>
    <submittedName>
        <fullName evidence="2">Uncharacterized protein</fullName>
    </submittedName>
</protein>
<accession>A0A1T4N318</accession>
<organism evidence="2 3">
    <name type="scientific">Eubacterium ruminantium</name>
    <dbReference type="NCBI Taxonomy" id="42322"/>
    <lineage>
        <taxon>Bacteria</taxon>
        <taxon>Bacillati</taxon>
        <taxon>Bacillota</taxon>
        <taxon>Clostridia</taxon>
        <taxon>Eubacteriales</taxon>
        <taxon>Eubacteriaceae</taxon>
        <taxon>Eubacterium</taxon>
    </lineage>
</organism>
<dbReference type="Proteomes" id="UP000189857">
    <property type="component" value="Unassembled WGS sequence"/>
</dbReference>
<keyword evidence="1" id="KW-1133">Transmembrane helix</keyword>
<keyword evidence="1" id="KW-0812">Transmembrane</keyword>
<dbReference type="OrthoDB" id="2054096at2"/>
<proteinExistence type="predicted"/>
<evidence type="ECO:0000313" key="3">
    <source>
        <dbReference type="Proteomes" id="UP000189857"/>
    </source>
</evidence>
<reference evidence="2 3" key="1">
    <citation type="submission" date="2017-02" db="EMBL/GenBank/DDBJ databases">
        <authorList>
            <person name="Peterson S.W."/>
        </authorList>
    </citation>
    <scope>NUCLEOTIDE SEQUENCE [LARGE SCALE GENOMIC DNA]</scope>
    <source>
        <strain evidence="2 3">ATCC 17233</strain>
    </source>
</reference>
<gene>
    <name evidence="2" type="ORF">SAMN02745110_01443</name>
</gene>
<keyword evidence="3" id="KW-1185">Reference proteome</keyword>
<evidence type="ECO:0000313" key="2">
    <source>
        <dbReference type="EMBL" id="SJZ73506.1"/>
    </source>
</evidence>
<feature type="transmembrane region" description="Helical" evidence="1">
    <location>
        <begin position="20"/>
        <end position="42"/>
    </location>
</feature>
<dbReference type="AlphaFoldDB" id="A0A1T4N318"/>
<sequence length="65" mass="7547">MNGFKDNLENLSNTHNIEEFLKAAAYWIGILLVILFIAYVSLKLNNYIQNRKRRKTGAEKDDFIG</sequence>
<dbReference type="EMBL" id="FUXA01000008">
    <property type="protein sequence ID" value="SJZ73506.1"/>
    <property type="molecule type" value="Genomic_DNA"/>
</dbReference>
<name>A0A1T4N318_9FIRM</name>